<dbReference type="EMBL" id="KQ085972">
    <property type="protein sequence ID" value="KLO12711.1"/>
    <property type="molecule type" value="Genomic_DNA"/>
</dbReference>
<dbReference type="STRING" id="27342.A0A0H2S787"/>
<dbReference type="PANTHER" id="PTHR13847">
    <property type="entry name" value="SARCOSINE DEHYDROGENASE-RELATED"/>
    <property type="match status" value="1"/>
</dbReference>
<keyword evidence="3" id="KW-1185">Reference proteome</keyword>
<feature type="domain" description="FAD dependent oxidoreductase" evidence="1">
    <location>
        <begin position="66"/>
        <end position="464"/>
    </location>
</feature>
<dbReference type="Gene3D" id="3.30.9.10">
    <property type="entry name" value="D-Amino Acid Oxidase, subunit A, domain 2"/>
    <property type="match status" value="1"/>
</dbReference>
<accession>A0A0H2S787</accession>
<dbReference type="InParanoid" id="A0A0H2S787"/>
<gene>
    <name evidence="2" type="ORF">SCHPADRAFT_904857</name>
</gene>
<name>A0A0H2S787_9AGAM</name>
<sequence length="503" mass="54887">MSSQAELPVPLNVYEKHWRLFVDDASIKEPATLPVQNPTRSFWLHPTSENPLAKEGSQGALSKDADICIIGSGITGISAAYHLAKAVAGGSGGTNPLKVVILEARDFCSGATGRNGGHLTPAGFLDFGMRKKVMGSKEALKQYALEAHSVREITEIIKANDLEEKVDLVSGGHFDLIFTEDELTEAKSDFEAAKAAGADLDYVRWFSRDEMIETFGTKYPAAKIHGHNLWPMKYVTQLYYLAQKSFETAHGSSLRLHTNTPVTSIKSSDDKKRRWSLQTPRGSVSCNIVLHATNGYASHLLPFLAGPNGIIPTRGQIIATRAAVSVDSLSRASWSGNEGFEYWFPRPTTSSENPLVILGGGREIEKDFELNETDDSIVNKQASKVLRAFLPAVFPGKFDKKDAPEMEWTGIMGFTKLTDPFVGPVVDLNSNASGKTSYLGQYISAGYTGHGMPRTYACAEAVVSLILHEMGGGTRDDWVRPDWLPARYLTWVREAADKGAQGA</sequence>
<dbReference type="GO" id="GO:0005737">
    <property type="term" value="C:cytoplasm"/>
    <property type="evidence" value="ECO:0007669"/>
    <property type="project" value="TreeGrafter"/>
</dbReference>
<dbReference type="AlphaFoldDB" id="A0A0H2S787"/>
<organism evidence="2 3">
    <name type="scientific">Schizopora paradoxa</name>
    <dbReference type="NCBI Taxonomy" id="27342"/>
    <lineage>
        <taxon>Eukaryota</taxon>
        <taxon>Fungi</taxon>
        <taxon>Dikarya</taxon>
        <taxon>Basidiomycota</taxon>
        <taxon>Agaricomycotina</taxon>
        <taxon>Agaricomycetes</taxon>
        <taxon>Hymenochaetales</taxon>
        <taxon>Schizoporaceae</taxon>
        <taxon>Schizopora</taxon>
    </lineage>
</organism>
<dbReference type="Proteomes" id="UP000053477">
    <property type="component" value="Unassembled WGS sequence"/>
</dbReference>
<proteinExistence type="predicted"/>
<protein>
    <submittedName>
        <fullName evidence="2">DAO-domain-containing protein</fullName>
    </submittedName>
</protein>
<evidence type="ECO:0000259" key="1">
    <source>
        <dbReference type="Pfam" id="PF01266"/>
    </source>
</evidence>
<dbReference type="OrthoDB" id="429143at2759"/>
<evidence type="ECO:0000313" key="3">
    <source>
        <dbReference type="Proteomes" id="UP000053477"/>
    </source>
</evidence>
<dbReference type="Pfam" id="PF01266">
    <property type="entry name" value="DAO"/>
    <property type="match status" value="1"/>
</dbReference>
<dbReference type="InterPro" id="IPR036188">
    <property type="entry name" value="FAD/NAD-bd_sf"/>
</dbReference>
<dbReference type="InterPro" id="IPR006076">
    <property type="entry name" value="FAD-dep_OxRdtase"/>
</dbReference>
<evidence type="ECO:0000313" key="2">
    <source>
        <dbReference type="EMBL" id="KLO12711.1"/>
    </source>
</evidence>
<reference evidence="2 3" key="1">
    <citation type="submission" date="2015-04" db="EMBL/GenBank/DDBJ databases">
        <title>Complete genome sequence of Schizopora paradoxa KUC8140, a cosmopolitan wood degrader in East Asia.</title>
        <authorList>
            <consortium name="DOE Joint Genome Institute"/>
            <person name="Min B."/>
            <person name="Park H."/>
            <person name="Jang Y."/>
            <person name="Kim J.-J."/>
            <person name="Kim K.H."/>
            <person name="Pangilinan J."/>
            <person name="Lipzen A."/>
            <person name="Riley R."/>
            <person name="Grigoriev I.V."/>
            <person name="Spatafora J.W."/>
            <person name="Choi I.-G."/>
        </authorList>
    </citation>
    <scope>NUCLEOTIDE SEQUENCE [LARGE SCALE GENOMIC DNA]</scope>
    <source>
        <strain evidence="2 3">KUC8140</strain>
    </source>
</reference>
<dbReference type="SUPFAM" id="SSF51905">
    <property type="entry name" value="FAD/NAD(P)-binding domain"/>
    <property type="match status" value="1"/>
</dbReference>
<dbReference type="Gene3D" id="3.50.50.60">
    <property type="entry name" value="FAD/NAD(P)-binding domain"/>
    <property type="match status" value="1"/>
</dbReference>
<dbReference type="PANTHER" id="PTHR13847:SF260">
    <property type="entry name" value="FAD DEPENDENT OXIDOREDUCTASE DOMAIN-CONTAINING PROTEIN"/>
    <property type="match status" value="1"/>
</dbReference>